<dbReference type="AlphaFoldDB" id="A0AAN0KAV8"/>
<dbReference type="InterPro" id="IPR002582">
    <property type="entry name" value="ACPS"/>
</dbReference>
<evidence type="ECO:0000313" key="11">
    <source>
        <dbReference type="Proteomes" id="UP001431656"/>
    </source>
</evidence>
<evidence type="ECO:0000256" key="2">
    <source>
        <dbReference type="ARBA" id="ARBA00022679"/>
    </source>
</evidence>
<comment type="function">
    <text evidence="8">Transfers the 4'-phosphopantetheine moiety from coenzyme A to a Ser of acyl-carrier-protein.</text>
</comment>
<comment type="cofactor">
    <cofactor evidence="8">
        <name>Mg(2+)</name>
        <dbReference type="ChEBI" id="CHEBI:18420"/>
    </cofactor>
</comment>
<keyword evidence="11" id="KW-1185">Reference proteome</keyword>
<gene>
    <name evidence="8" type="primary">acpS</name>
    <name evidence="10" type="ORF">brsh051_22280</name>
</gene>
<dbReference type="Pfam" id="PF01648">
    <property type="entry name" value="ACPS"/>
    <property type="match status" value="1"/>
</dbReference>
<dbReference type="HAMAP" id="MF_00101">
    <property type="entry name" value="AcpS"/>
    <property type="match status" value="1"/>
</dbReference>
<evidence type="ECO:0000256" key="7">
    <source>
        <dbReference type="ARBA" id="ARBA00023160"/>
    </source>
</evidence>
<dbReference type="EMBL" id="AP028056">
    <property type="protein sequence ID" value="BEH02947.1"/>
    <property type="molecule type" value="Genomic_DNA"/>
</dbReference>
<dbReference type="Gene3D" id="3.90.470.20">
    <property type="entry name" value="4'-phosphopantetheinyl transferase domain"/>
    <property type="match status" value="1"/>
</dbReference>
<sequence>MIIGIGVDICQVDRVAAMLERHPGLMDRLFNSAESHTADGRPRSADSLAARFCAKEALAKALGSPGGMSWLDAEVITSANGAPEFVIRGTVAARAAECAVQNIRLSLSHDGGLATAFVICEG</sequence>
<evidence type="ECO:0000256" key="8">
    <source>
        <dbReference type="HAMAP-Rule" id="MF_00101"/>
    </source>
</evidence>
<feature type="domain" description="4'-phosphopantetheinyl transferase" evidence="9">
    <location>
        <begin position="4"/>
        <end position="102"/>
    </location>
</feature>
<keyword evidence="1 8" id="KW-0444">Lipid biosynthesis</keyword>
<protein>
    <recommendedName>
        <fullName evidence="8">Holo-[acyl-carrier-protein] synthase</fullName>
        <shortName evidence="8">Holo-ACP synthase</shortName>
        <ecNumber evidence="8">2.7.8.7</ecNumber>
    </recommendedName>
    <alternativeName>
        <fullName evidence="8">4'-phosphopantetheinyl transferase AcpS</fullName>
    </alternativeName>
</protein>
<keyword evidence="4 8" id="KW-0276">Fatty acid metabolism</keyword>
<organism evidence="10 11">
    <name type="scientific">Brooklawnia propionicigenes</name>
    <dbReference type="NCBI Taxonomy" id="3041175"/>
    <lineage>
        <taxon>Bacteria</taxon>
        <taxon>Bacillati</taxon>
        <taxon>Actinomycetota</taxon>
        <taxon>Actinomycetes</taxon>
        <taxon>Propionibacteriales</taxon>
        <taxon>Propionibacteriaceae</taxon>
        <taxon>Brooklawnia</taxon>
    </lineage>
</organism>
<comment type="catalytic activity">
    <reaction evidence="8">
        <text>apo-[ACP] + CoA = holo-[ACP] + adenosine 3',5'-bisphosphate + H(+)</text>
        <dbReference type="Rhea" id="RHEA:12068"/>
        <dbReference type="Rhea" id="RHEA-COMP:9685"/>
        <dbReference type="Rhea" id="RHEA-COMP:9690"/>
        <dbReference type="ChEBI" id="CHEBI:15378"/>
        <dbReference type="ChEBI" id="CHEBI:29999"/>
        <dbReference type="ChEBI" id="CHEBI:57287"/>
        <dbReference type="ChEBI" id="CHEBI:58343"/>
        <dbReference type="ChEBI" id="CHEBI:64479"/>
        <dbReference type="EC" id="2.7.8.7"/>
    </reaction>
</comment>
<proteinExistence type="inferred from homology"/>
<comment type="subcellular location">
    <subcellularLocation>
        <location evidence="8">Cytoplasm</location>
    </subcellularLocation>
</comment>
<comment type="similarity">
    <text evidence="8">Belongs to the P-Pant transferase superfamily. AcpS family.</text>
</comment>
<dbReference type="GO" id="GO:0008897">
    <property type="term" value="F:holo-[acyl-carrier-protein] synthase activity"/>
    <property type="evidence" value="ECO:0007669"/>
    <property type="project" value="UniProtKB-UniRule"/>
</dbReference>
<dbReference type="InterPro" id="IPR037143">
    <property type="entry name" value="4-PPantetheinyl_Trfase_dom_sf"/>
</dbReference>
<keyword evidence="2 8" id="KW-0808">Transferase</keyword>
<dbReference type="InterPro" id="IPR008278">
    <property type="entry name" value="4-PPantetheinyl_Trfase_dom"/>
</dbReference>
<dbReference type="GO" id="GO:0006633">
    <property type="term" value="P:fatty acid biosynthetic process"/>
    <property type="evidence" value="ECO:0007669"/>
    <property type="project" value="UniProtKB-UniRule"/>
</dbReference>
<keyword evidence="7 8" id="KW-0275">Fatty acid biosynthesis</keyword>
<dbReference type="GO" id="GO:0000287">
    <property type="term" value="F:magnesium ion binding"/>
    <property type="evidence" value="ECO:0007669"/>
    <property type="project" value="UniProtKB-UniRule"/>
</dbReference>
<evidence type="ECO:0000313" key="10">
    <source>
        <dbReference type="EMBL" id="BEH02947.1"/>
    </source>
</evidence>
<dbReference type="NCBIfam" id="TIGR00556">
    <property type="entry name" value="pantethn_trn"/>
    <property type="match status" value="1"/>
</dbReference>
<dbReference type="RefSeq" id="WP_286265000.1">
    <property type="nucleotide sequence ID" value="NZ_AP028056.1"/>
</dbReference>
<dbReference type="KEGG" id="broo:brsh051_22280"/>
<dbReference type="InterPro" id="IPR004568">
    <property type="entry name" value="Ppantetheine-prot_Trfase_dom"/>
</dbReference>
<evidence type="ECO:0000256" key="4">
    <source>
        <dbReference type="ARBA" id="ARBA00022832"/>
    </source>
</evidence>
<dbReference type="SUPFAM" id="SSF56214">
    <property type="entry name" value="4'-phosphopantetheinyl transferase"/>
    <property type="match status" value="1"/>
</dbReference>
<keyword evidence="8" id="KW-0963">Cytoplasm</keyword>
<feature type="binding site" evidence="8">
    <location>
        <position position="8"/>
    </location>
    <ligand>
        <name>Mg(2+)</name>
        <dbReference type="ChEBI" id="CHEBI:18420"/>
    </ligand>
</feature>
<reference evidence="10" key="1">
    <citation type="journal article" date="2024" name="Int. J. Syst. Evol. Microbiol.">
        <title>Brooklawnia propionicigenes sp. nov., a facultatively anaerobic, propionate-producing bacterium isolated from a methanogenic reactor treating waste from cattle farms.</title>
        <authorList>
            <person name="Akita Y."/>
            <person name="Ueki A."/>
            <person name="Tonouchi A."/>
            <person name="Sugawara Y."/>
            <person name="Honma S."/>
            <person name="Kaku N."/>
            <person name="Ueki K."/>
        </authorList>
    </citation>
    <scope>NUCLEOTIDE SEQUENCE</scope>
    <source>
        <strain evidence="10">SH051</strain>
    </source>
</reference>
<keyword evidence="6 8" id="KW-0443">Lipid metabolism</keyword>
<feature type="binding site" evidence="8">
    <location>
        <position position="56"/>
    </location>
    <ligand>
        <name>Mg(2+)</name>
        <dbReference type="ChEBI" id="CHEBI:18420"/>
    </ligand>
</feature>
<evidence type="ECO:0000259" key="9">
    <source>
        <dbReference type="Pfam" id="PF01648"/>
    </source>
</evidence>
<evidence type="ECO:0000256" key="6">
    <source>
        <dbReference type="ARBA" id="ARBA00023098"/>
    </source>
</evidence>
<dbReference type="NCBIfam" id="TIGR00516">
    <property type="entry name" value="acpS"/>
    <property type="match status" value="1"/>
</dbReference>
<dbReference type="GO" id="GO:0005737">
    <property type="term" value="C:cytoplasm"/>
    <property type="evidence" value="ECO:0007669"/>
    <property type="project" value="UniProtKB-SubCell"/>
</dbReference>
<evidence type="ECO:0000256" key="5">
    <source>
        <dbReference type="ARBA" id="ARBA00022842"/>
    </source>
</evidence>
<dbReference type="NCBIfam" id="NF000832">
    <property type="entry name" value="PRK00070.3-2"/>
    <property type="match status" value="1"/>
</dbReference>
<dbReference type="EC" id="2.7.8.7" evidence="8"/>
<evidence type="ECO:0000256" key="3">
    <source>
        <dbReference type="ARBA" id="ARBA00022723"/>
    </source>
</evidence>
<name>A0AAN0KAV8_9ACTN</name>
<dbReference type="Proteomes" id="UP001431656">
    <property type="component" value="Chromosome"/>
</dbReference>
<accession>A0AAN0KAV8</accession>
<keyword evidence="3 8" id="KW-0479">Metal-binding</keyword>
<keyword evidence="5 8" id="KW-0460">Magnesium</keyword>
<evidence type="ECO:0000256" key="1">
    <source>
        <dbReference type="ARBA" id="ARBA00022516"/>
    </source>
</evidence>